<keyword evidence="3" id="KW-0645">Protease</keyword>
<feature type="transmembrane region" description="Helical" evidence="8">
    <location>
        <begin position="96"/>
        <end position="118"/>
    </location>
</feature>
<dbReference type="EMBL" id="QPMM01000001">
    <property type="protein sequence ID" value="RFS26404.1"/>
    <property type="molecule type" value="Genomic_DNA"/>
</dbReference>
<feature type="transmembrane region" description="Helical" evidence="8">
    <location>
        <begin position="274"/>
        <end position="292"/>
    </location>
</feature>
<evidence type="ECO:0000256" key="7">
    <source>
        <dbReference type="ARBA" id="ARBA00023136"/>
    </source>
</evidence>
<evidence type="ECO:0000256" key="2">
    <source>
        <dbReference type="ARBA" id="ARBA00022475"/>
    </source>
</evidence>
<evidence type="ECO:0000256" key="5">
    <source>
        <dbReference type="ARBA" id="ARBA00022801"/>
    </source>
</evidence>
<dbReference type="EC" id="3.4.22.-" evidence="9"/>
<dbReference type="NCBIfam" id="TIGR04476">
    <property type="entry name" value="exosort_XrtN"/>
    <property type="match status" value="1"/>
</dbReference>
<evidence type="ECO:0000313" key="9">
    <source>
        <dbReference type="EMBL" id="RFS26404.1"/>
    </source>
</evidence>
<dbReference type="GO" id="GO:0005886">
    <property type="term" value="C:plasma membrane"/>
    <property type="evidence" value="ECO:0007669"/>
    <property type="project" value="UniProtKB-SubCell"/>
</dbReference>
<comment type="subcellular location">
    <subcellularLocation>
        <location evidence="1">Cell membrane</location>
        <topology evidence="1">Multi-pass membrane protein</topology>
    </subcellularLocation>
</comment>
<evidence type="ECO:0000313" key="10">
    <source>
        <dbReference type="Proteomes" id="UP000260644"/>
    </source>
</evidence>
<evidence type="ECO:0000256" key="3">
    <source>
        <dbReference type="ARBA" id="ARBA00022670"/>
    </source>
</evidence>
<comment type="caution">
    <text evidence="9">The sequence shown here is derived from an EMBL/GenBank/DDBJ whole genome shotgun (WGS) entry which is preliminary data.</text>
</comment>
<keyword evidence="5 9" id="KW-0378">Hydrolase</keyword>
<sequence length="435" mass="48967">MLSKRLLFPGILLLILLIIAVDSLNHYFQWNSLFFALSVIALCCTWQAEQTSKVSWRCAIVAIVFWGVYRLIPVFTLCYLGLLFTAAFIVELCYRRIAALTFITAFLIAPVIDYIANVFTFPIRLWLSQFVGSGIALMNTNVGVAGNVIMINKQEFSVDTACMGLSMMITSLLFGVVLIAIFQKKMAKKLSLLQLILILISIAILNIGSNVFRIAILVLLRIPPSNSMHEVIGIITLVIYVLLPAVFGIKWMLKRFGKNNSETLPFKNPKLSGILAGATLVTLAITVVYVLPKNEVKTAVNIVQLPGTTVTTLNDQICRQASTDLLLYIKPIPSFYFSDHQPMICWKGSGFEFYKVTEVKIDGKKIFQAVLKKADATLYTAWWYESKNSYSNSQLSWRWDALRNGTSYYLMNVTTNDPHKLTESIRQVMNAHLIR</sequence>
<name>A0A3E1YG99_9BACT</name>
<dbReference type="InterPro" id="IPR026392">
    <property type="entry name" value="Exo/Archaeosortase_dom"/>
</dbReference>
<feature type="transmembrane region" description="Helical" evidence="8">
    <location>
        <begin position="60"/>
        <end position="90"/>
    </location>
</feature>
<evidence type="ECO:0000256" key="1">
    <source>
        <dbReference type="ARBA" id="ARBA00004651"/>
    </source>
</evidence>
<gene>
    <name evidence="9" type="primary">xrtN</name>
    <name evidence="9" type="ORF">DVR12_01035</name>
</gene>
<evidence type="ECO:0000256" key="4">
    <source>
        <dbReference type="ARBA" id="ARBA00022692"/>
    </source>
</evidence>
<keyword evidence="2" id="KW-1003">Cell membrane</keyword>
<proteinExistence type="predicted"/>
<keyword evidence="10" id="KW-1185">Reference proteome</keyword>
<dbReference type="OrthoDB" id="783041at2"/>
<feature type="transmembrane region" description="Helical" evidence="8">
    <location>
        <begin position="163"/>
        <end position="183"/>
    </location>
</feature>
<dbReference type="Proteomes" id="UP000260644">
    <property type="component" value="Unassembled WGS sequence"/>
</dbReference>
<accession>A0A3E1YG99</accession>
<dbReference type="GO" id="GO:0008233">
    <property type="term" value="F:peptidase activity"/>
    <property type="evidence" value="ECO:0007669"/>
    <property type="project" value="UniProtKB-KW"/>
</dbReference>
<evidence type="ECO:0000256" key="6">
    <source>
        <dbReference type="ARBA" id="ARBA00022989"/>
    </source>
</evidence>
<evidence type="ECO:0000256" key="8">
    <source>
        <dbReference type="SAM" id="Phobius"/>
    </source>
</evidence>
<dbReference type="GO" id="GO:0006508">
    <property type="term" value="P:proteolysis"/>
    <property type="evidence" value="ECO:0007669"/>
    <property type="project" value="UniProtKB-KW"/>
</dbReference>
<feature type="transmembrane region" description="Helical" evidence="8">
    <location>
        <begin position="195"/>
        <end position="219"/>
    </location>
</feature>
<dbReference type="RefSeq" id="WP_116973596.1">
    <property type="nucleotide sequence ID" value="NZ_QPMM01000001.1"/>
</dbReference>
<dbReference type="AlphaFoldDB" id="A0A3E1YG99"/>
<dbReference type="InterPro" id="IPR031006">
    <property type="entry name" value="Exosort_XrtN"/>
</dbReference>
<feature type="transmembrane region" description="Helical" evidence="8">
    <location>
        <begin position="130"/>
        <end position="151"/>
    </location>
</feature>
<keyword evidence="4 8" id="KW-0812">Transmembrane</keyword>
<organism evidence="9 10">
    <name type="scientific">Chitinophaga silvatica</name>
    <dbReference type="NCBI Taxonomy" id="2282649"/>
    <lineage>
        <taxon>Bacteria</taxon>
        <taxon>Pseudomonadati</taxon>
        <taxon>Bacteroidota</taxon>
        <taxon>Chitinophagia</taxon>
        <taxon>Chitinophagales</taxon>
        <taxon>Chitinophagaceae</taxon>
        <taxon>Chitinophaga</taxon>
    </lineage>
</organism>
<dbReference type="InterPro" id="IPR019127">
    <property type="entry name" value="Exosortase"/>
</dbReference>
<dbReference type="NCBIfam" id="TIGR04178">
    <property type="entry name" value="exo_archaeo"/>
    <property type="match status" value="1"/>
</dbReference>
<reference evidence="9 10" key="1">
    <citation type="submission" date="2018-07" db="EMBL/GenBank/DDBJ databases">
        <title>Chitinophaga K2CV101002-2 sp. nov., isolated from a monsoon evergreen broad-leaved forest soil.</title>
        <authorList>
            <person name="Lv Y."/>
        </authorList>
    </citation>
    <scope>NUCLEOTIDE SEQUENCE [LARGE SCALE GENOMIC DNA]</scope>
    <source>
        <strain evidence="9 10">GDMCC 1.1288</strain>
    </source>
</reference>
<keyword evidence="7 8" id="KW-0472">Membrane</keyword>
<keyword evidence="6 8" id="KW-1133">Transmembrane helix</keyword>
<protein>
    <submittedName>
        <fullName evidence="9">Exosortase N</fullName>
        <ecNumber evidence="9">3.4.22.-</ecNumber>
    </submittedName>
</protein>
<feature type="transmembrane region" description="Helical" evidence="8">
    <location>
        <begin position="231"/>
        <end position="253"/>
    </location>
</feature>
<dbReference type="Pfam" id="PF09721">
    <property type="entry name" value="Exosortase_EpsH"/>
    <property type="match status" value="1"/>
</dbReference>